<dbReference type="InterPro" id="IPR000427">
    <property type="entry name" value="Papillomavirus_E2_C"/>
</dbReference>
<dbReference type="Gene3D" id="1.10.287.30">
    <property type="entry name" value="E2 (early) protein, N terminal domain, subdomain 1"/>
    <property type="match status" value="1"/>
</dbReference>
<evidence type="ECO:0000256" key="3">
    <source>
        <dbReference type="ARBA" id="ARBA00022491"/>
    </source>
</evidence>
<dbReference type="GO" id="GO:0000166">
    <property type="term" value="F:nucleotide binding"/>
    <property type="evidence" value="ECO:0007669"/>
    <property type="project" value="UniProtKB-UniRule"/>
</dbReference>
<dbReference type="EMBL" id="KF006988">
    <property type="protein sequence ID" value="AGU62952.1"/>
    <property type="molecule type" value="Genomic_DNA"/>
</dbReference>
<dbReference type="InterPro" id="IPR012677">
    <property type="entry name" value="Nucleotide-bd_a/b_plait_sf"/>
</dbReference>
<keyword evidence="8 12" id="KW-0805">Transcription regulation</keyword>
<dbReference type="GO" id="GO:0006260">
    <property type="term" value="P:DNA replication"/>
    <property type="evidence" value="ECO:0007669"/>
    <property type="project" value="UniProtKB-KW"/>
</dbReference>
<dbReference type="KEGG" id="vg:16767978"/>
<dbReference type="SUPFAM" id="SSF54957">
    <property type="entry name" value="Viral DNA-binding domain"/>
    <property type="match status" value="1"/>
</dbReference>
<feature type="domain" description="Papillomavirus E2 N-terminal" evidence="14">
    <location>
        <begin position="2"/>
        <end position="200"/>
    </location>
</feature>
<evidence type="ECO:0000256" key="5">
    <source>
        <dbReference type="ARBA" id="ARBA00022553"/>
    </source>
</evidence>
<dbReference type="SUPFAM" id="SSF51332">
    <property type="entry name" value="E2 regulatory, transactivation domain"/>
    <property type="match status" value="1"/>
</dbReference>
<comment type="subunit">
    <text evidence="12">Binds DNA as homodimer. Interacts with protein E1; this interaction greatly increases E1 DNA-binding activity. Interacts with protein L1; this interaction enhances E2-dependent replication and transcription activation. Interacts with protein L2; this interaction inhibits E2 transcriptional activity but not DNA replication function E2. Interacts with protein E7; this interaction inhibits E7 oncogenic activity. Interacts with host TAF1; this interaction modulates E2-dependent transcriptional regulation. Interacts with host BRD4; this interaction mediates E2 transcriptional activation function. Additionally, the interaction with host BRD4 on mitotic chromosomes mediates tethering of the viral genome. Interacts with host TOPBP1; this interaction is required for optimal viral DNA replication.</text>
</comment>
<organism evidence="16 17">
    <name type="scientific">Mustela putorius papillomavirus 1</name>
    <dbReference type="NCBI Taxonomy" id="2259540"/>
    <lineage>
        <taxon>Viruses</taxon>
        <taxon>Monodnaviria</taxon>
        <taxon>Shotokuvirae</taxon>
        <taxon>Cossaviricota</taxon>
        <taxon>Papovaviricetes</taxon>
        <taxon>Zurhausenvirales</taxon>
        <taxon>Papillomaviridae</taxon>
        <taxon>Firstpapillomavirinae</taxon>
        <taxon>Taupapillomavirus</taxon>
        <taxon>Taupapillomavirus 4</taxon>
    </lineage>
</organism>
<comment type="similarity">
    <text evidence="12">Belongs to the papillomaviridae E2 protein family.</text>
</comment>
<feature type="compositionally biased region" description="Gly residues" evidence="13">
    <location>
        <begin position="386"/>
        <end position="397"/>
    </location>
</feature>
<evidence type="ECO:0000256" key="4">
    <source>
        <dbReference type="ARBA" id="ARBA00022518"/>
    </source>
</evidence>
<keyword evidence="3 12" id="KW-0678">Repressor</keyword>
<keyword evidence="7 12" id="KW-0235">DNA replication</keyword>
<dbReference type="InterPro" id="IPR042503">
    <property type="entry name" value="Regulatory_protein_E2_N_1"/>
</dbReference>
<comment type="function">
    <text evidence="12">Plays a role in the initiation of viral DNA replication. A dimer of E2 interacts with a dimer of E1 in order to improve specificity of E1 DNA binding activity. Once the complex recognizes and binds DNA at specific sites, the E2 dimer is removed from DNA. E2 also regulates viral transcription through binding to the E2RE response element (5'-ACCNNNNNNGGT-3') present in multiple copies in the regulatory regions of the viral genome. Activates or represses transcription depending on E2RE's position with regards to proximal promoter elements including the TATA-box. Repression occurs by sterically hindering the assembly of the transcription initiation complex.</text>
</comment>
<keyword evidence="11 12" id="KW-0804">Transcription</keyword>
<feature type="compositionally biased region" description="Low complexity" evidence="13">
    <location>
        <begin position="404"/>
        <end position="423"/>
    </location>
</feature>
<evidence type="ECO:0000313" key="17">
    <source>
        <dbReference type="Proteomes" id="UP000134568"/>
    </source>
</evidence>
<evidence type="ECO:0000256" key="9">
    <source>
        <dbReference type="ARBA" id="ARBA00023125"/>
    </source>
</evidence>
<dbReference type="InterPro" id="IPR035975">
    <property type="entry name" value="E2/EBNA1_C_sf"/>
</dbReference>
<dbReference type="InterPro" id="IPR001866">
    <property type="entry name" value="PPV_E2_N"/>
</dbReference>
<dbReference type="InterPro" id="IPR042504">
    <property type="entry name" value="Regulatory_protein_E2_N_2"/>
</dbReference>
<keyword evidence="10 12" id="KW-0010">Activator</keyword>
<evidence type="ECO:0000313" key="16">
    <source>
        <dbReference type="EMBL" id="AGU62952.1"/>
    </source>
</evidence>
<keyword evidence="9 12" id="KW-0238">DNA-binding</keyword>
<evidence type="ECO:0000256" key="10">
    <source>
        <dbReference type="ARBA" id="ARBA00023159"/>
    </source>
</evidence>
<evidence type="ECO:0000256" key="6">
    <source>
        <dbReference type="ARBA" id="ARBA00022562"/>
    </source>
</evidence>
<dbReference type="GO" id="GO:0042025">
    <property type="term" value="C:host cell nucleus"/>
    <property type="evidence" value="ECO:0007669"/>
    <property type="project" value="UniProtKB-SubCell"/>
</dbReference>
<dbReference type="InterPro" id="IPR033668">
    <property type="entry name" value="Reg_prot_E2"/>
</dbReference>
<keyword evidence="6 12" id="KW-1048">Host nucleus</keyword>
<feature type="compositionally biased region" description="Low complexity" evidence="13">
    <location>
        <begin position="201"/>
        <end position="251"/>
    </location>
</feature>
<comment type="similarity">
    <text evidence="2">Belongs to the papillomaviridae E8^E2C protein family.</text>
</comment>
<evidence type="ECO:0000256" key="11">
    <source>
        <dbReference type="ARBA" id="ARBA00023163"/>
    </source>
</evidence>
<keyword evidence="17" id="KW-1185">Reference proteome</keyword>
<feature type="region of interest" description="Disordered" evidence="13">
    <location>
        <begin position="201"/>
        <end position="282"/>
    </location>
</feature>
<evidence type="ECO:0000259" key="14">
    <source>
        <dbReference type="Pfam" id="PF00508"/>
    </source>
</evidence>
<feature type="compositionally biased region" description="Polar residues" evidence="13">
    <location>
        <begin position="363"/>
        <end position="373"/>
    </location>
</feature>
<reference evidence="16 17" key="1">
    <citation type="journal article" date="2013" name="PLoS ONE">
        <title>Metagenomic analysis of the ferret fecal viral flora.</title>
        <authorList>
            <person name="Smits S.L."/>
            <person name="Raj V.S."/>
            <person name="Oduber M.D."/>
            <person name="Schapendonk C.M."/>
            <person name="Bodewes R."/>
            <person name="Provacia L."/>
            <person name="Stittelaar K.J."/>
            <person name="Osterhaus A.D."/>
            <person name="Haagmans B.L."/>
        </authorList>
    </citation>
    <scope>NUCLEOTIDE SEQUENCE [LARGE SCALE GENOMIC DNA]</scope>
    <source>
        <strain evidence="16">MpPV1</strain>
    </source>
</reference>
<dbReference type="GO" id="GO:0003677">
    <property type="term" value="F:DNA binding"/>
    <property type="evidence" value="ECO:0007669"/>
    <property type="project" value="UniProtKB-UniRule"/>
</dbReference>
<evidence type="ECO:0000256" key="12">
    <source>
        <dbReference type="HAMAP-Rule" id="MF_04001"/>
    </source>
</evidence>
<dbReference type="InterPro" id="IPR036050">
    <property type="entry name" value="Regulatory_protein_E2_N"/>
</dbReference>
<dbReference type="Gene3D" id="3.30.70.330">
    <property type="match status" value="1"/>
</dbReference>
<evidence type="ECO:0000259" key="15">
    <source>
        <dbReference type="Pfam" id="PF00511"/>
    </source>
</evidence>
<feature type="compositionally biased region" description="Basic residues" evidence="13">
    <location>
        <begin position="429"/>
        <end position="440"/>
    </location>
</feature>
<dbReference type="Pfam" id="PF00511">
    <property type="entry name" value="PPV_E2_C"/>
    <property type="match status" value="1"/>
</dbReference>
<feature type="region of interest" description="Disordered" evidence="13">
    <location>
        <begin position="297"/>
        <end position="459"/>
    </location>
</feature>
<feature type="compositionally biased region" description="Acidic residues" evidence="13">
    <location>
        <begin position="342"/>
        <end position="355"/>
    </location>
</feature>
<dbReference type="GO" id="GO:0006275">
    <property type="term" value="P:regulation of DNA replication"/>
    <property type="evidence" value="ECO:0007669"/>
    <property type="project" value="UniProtKB-UniRule"/>
</dbReference>
<evidence type="ECO:0000256" key="13">
    <source>
        <dbReference type="SAM" id="MobiDB-lite"/>
    </source>
</evidence>
<comment type="subcellular location">
    <subcellularLocation>
        <location evidence="1 12">Host nucleus</location>
    </subcellularLocation>
</comment>
<feature type="compositionally biased region" description="Gly residues" evidence="13">
    <location>
        <begin position="322"/>
        <end position="334"/>
    </location>
</feature>
<evidence type="ECO:0000256" key="8">
    <source>
        <dbReference type="ARBA" id="ARBA00023015"/>
    </source>
</evidence>
<dbReference type="Pfam" id="PF00508">
    <property type="entry name" value="PPV_E2_N"/>
    <property type="match status" value="1"/>
</dbReference>
<name>T1YD17_9PAPI</name>
<keyword evidence="5 12" id="KW-0597">Phosphoprotein</keyword>
<feature type="region of interest" description="DNA-binding domain" evidence="12">
    <location>
        <begin position="492"/>
        <end position="580"/>
    </location>
</feature>
<comment type="caution">
    <text evidence="12">Lacks conserved residue(s) required for the propagation of feature annotation.</text>
</comment>
<dbReference type="Proteomes" id="UP000134568">
    <property type="component" value="Segment"/>
</dbReference>
<comment type="PTM">
    <text evidence="12">Phosphorylated.</text>
</comment>
<dbReference type="GO" id="GO:0003700">
    <property type="term" value="F:DNA-binding transcription factor activity"/>
    <property type="evidence" value="ECO:0007669"/>
    <property type="project" value="UniProtKB-UniRule"/>
</dbReference>
<keyword evidence="4 12" id="KW-0244">Early protein</keyword>
<accession>T1YD17</accession>
<dbReference type="GO" id="GO:0039693">
    <property type="term" value="P:viral DNA genome replication"/>
    <property type="evidence" value="ECO:0007669"/>
    <property type="project" value="UniProtKB-UniRule"/>
</dbReference>
<evidence type="ECO:0000256" key="7">
    <source>
        <dbReference type="ARBA" id="ARBA00022705"/>
    </source>
</evidence>
<gene>
    <name evidence="12" type="primary">E2</name>
</gene>
<protein>
    <recommendedName>
        <fullName evidence="12">Regulatory protein E2</fullName>
    </recommendedName>
</protein>
<sequence>MMENLSRRFDVLQEVIMQHYERGSADLKDQISYWELMRRESVMLYFARKKDIPRLGFTTVPALAVSESNAKNAIMLGLQLKSLLASPYGSEPWTMSDTSLELYLCPPKGCFKKSGHSVTVWFDNKADNEFPYTAWGAIYYQNFNDEWKKAEGQCDYDGLFYTDEEGLRHYYVRFGKDAPRFGCTGVWKVNYKNTVISSSVSSSGTFWNSSSTTSPPQWPQWSRTWEAAGSSTTPDSSASTSDTTVGTSSDGCRGRRERTWSTGSGRRGGRGSRGRSEFFQCPGPASMQVHLCDIRQQQEAQEGGSGGCSPQEGQRPGEGEGEGQGWGEGEGEGQGEGKGEGEGEGEEQGEGEGEEQQQREQSFSHAGQYTPTWNGPILSPIARCSGRGGWTTRGGRGACSPCRSTPSTPSYSSTSTSSPATYASDKRGRGGRGRGGRGGRGRGLGNRGRKSGGPPPRLSPCVSYANLGGRFRSVTGQDQWGAGQVKENSGSSPEVTPIIVFRGPGNGLKCWRLRLRRKHHKYFCVASTGFSWCGDGEGNSRIGRPRMIVTFASIAQRQTFLENVKVPRGVELSLGSLDAM</sequence>
<dbReference type="HAMAP" id="MF_04001">
    <property type="entry name" value="PPV_E2"/>
    <property type="match status" value="1"/>
</dbReference>
<evidence type="ECO:0000256" key="2">
    <source>
        <dbReference type="ARBA" id="ARBA00007794"/>
    </source>
</evidence>
<feature type="domain" description="Papillomavirus E2 C-terminal" evidence="15">
    <location>
        <begin position="497"/>
        <end position="577"/>
    </location>
</feature>
<proteinExistence type="inferred from homology"/>
<dbReference type="Gene3D" id="2.170.200.10">
    <property type="entry name" value="Papillomavirus E2 early protein domain"/>
    <property type="match status" value="1"/>
</dbReference>
<dbReference type="GO" id="GO:0006351">
    <property type="term" value="P:DNA-templated transcription"/>
    <property type="evidence" value="ECO:0007669"/>
    <property type="project" value="UniProtKB-UniRule"/>
</dbReference>
<evidence type="ECO:0000256" key="1">
    <source>
        <dbReference type="ARBA" id="ARBA00004147"/>
    </source>
</evidence>